<sequence>MAGQPFSIQRDGILTVGIQFTAGEHEFQLFHQQRKGLVQVVRIRVAEPASDTGAVGKVMQLIALLHQTGAETGRRGAG</sequence>
<evidence type="ECO:0000313" key="1">
    <source>
        <dbReference type="EMBL" id="STJ83073.1"/>
    </source>
</evidence>
<gene>
    <name evidence="1" type="ORF">NCTC9117_05708</name>
</gene>
<dbReference type="EMBL" id="UGDC01000003">
    <property type="protein sequence ID" value="STJ83073.1"/>
    <property type="molecule type" value="Genomic_DNA"/>
</dbReference>
<accession>A0A376YEX9</accession>
<name>A0A376YEX9_ECOLX</name>
<protein>
    <submittedName>
        <fullName evidence="1">Uncharacterized protein</fullName>
    </submittedName>
</protein>
<organism evidence="1 2">
    <name type="scientific">Escherichia coli</name>
    <dbReference type="NCBI Taxonomy" id="562"/>
    <lineage>
        <taxon>Bacteria</taxon>
        <taxon>Pseudomonadati</taxon>
        <taxon>Pseudomonadota</taxon>
        <taxon>Gammaproteobacteria</taxon>
        <taxon>Enterobacterales</taxon>
        <taxon>Enterobacteriaceae</taxon>
        <taxon>Escherichia</taxon>
    </lineage>
</organism>
<reference evidence="1 2" key="1">
    <citation type="submission" date="2018-06" db="EMBL/GenBank/DDBJ databases">
        <authorList>
            <consortium name="Pathogen Informatics"/>
            <person name="Doyle S."/>
        </authorList>
    </citation>
    <scope>NUCLEOTIDE SEQUENCE [LARGE SCALE GENOMIC DNA]</scope>
    <source>
        <strain evidence="1 2">NCTC9117</strain>
    </source>
</reference>
<evidence type="ECO:0000313" key="2">
    <source>
        <dbReference type="Proteomes" id="UP000254785"/>
    </source>
</evidence>
<proteinExistence type="predicted"/>
<dbReference type="Proteomes" id="UP000254785">
    <property type="component" value="Unassembled WGS sequence"/>
</dbReference>
<dbReference type="AlphaFoldDB" id="A0A376YEX9"/>